<feature type="signal peptide" evidence="1">
    <location>
        <begin position="1"/>
        <end position="24"/>
    </location>
</feature>
<name>A0ABY7TT91_9SPHN</name>
<feature type="chain" id="PRO_5046959145" evidence="1">
    <location>
        <begin position="25"/>
        <end position="120"/>
    </location>
</feature>
<keyword evidence="1" id="KW-0732">Signal</keyword>
<evidence type="ECO:0000313" key="3">
    <source>
        <dbReference type="Proteomes" id="UP001220395"/>
    </source>
</evidence>
<evidence type="ECO:0000313" key="2">
    <source>
        <dbReference type="EMBL" id="WCT75837.1"/>
    </source>
</evidence>
<organism evidence="2 3">
    <name type="scientific">Sphingomonas naphthae</name>
    <dbReference type="NCBI Taxonomy" id="1813468"/>
    <lineage>
        <taxon>Bacteria</taxon>
        <taxon>Pseudomonadati</taxon>
        <taxon>Pseudomonadota</taxon>
        <taxon>Alphaproteobacteria</taxon>
        <taxon>Sphingomonadales</taxon>
        <taxon>Sphingomonadaceae</taxon>
        <taxon>Sphingomonas</taxon>
    </lineage>
</organism>
<protein>
    <submittedName>
        <fullName evidence="2">Uncharacterized protein</fullName>
    </submittedName>
</protein>
<keyword evidence="3" id="KW-1185">Reference proteome</keyword>
<reference evidence="2 3" key="1">
    <citation type="submission" date="2023-02" db="EMBL/GenBank/DDBJ databases">
        <title>Genome sequence of Sphingomonas naphthae.</title>
        <authorList>
            <person name="Kim S."/>
            <person name="Heo J."/>
            <person name="Kwon S.-W."/>
        </authorList>
    </citation>
    <scope>NUCLEOTIDE SEQUENCE [LARGE SCALE GENOMIC DNA]</scope>
    <source>
        <strain evidence="2 3">KACC 18716</strain>
        <plasmid evidence="2 3">unnamed2</plasmid>
    </source>
</reference>
<keyword evidence="2" id="KW-0614">Plasmid</keyword>
<sequence>MLQLRLALVLPLFIAPLGSVPAKANDLGCQVLICLSNPGGATQYGACVPPMAELMRKLAMGGSFPGCSGSGLVKTKVIDRDSPARRRVVMTNQDGTQQSYSLANIEGLAADTGALGEVQQ</sequence>
<evidence type="ECO:0000256" key="1">
    <source>
        <dbReference type="SAM" id="SignalP"/>
    </source>
</evidence>
<proteinExistence type="predicted"/>
<dbReference type="EMBL" id="CP117413">
    <property type="protein sequence ID" value="WCT75837.1"/>
    <property type="molecule type" value="Genomic_DNA"/>
</dbReference>
<geneLocation type="plasmid" evidence="2 3">
    <name>unnamed2</name>
</geneLocation>
<dbReference type="Proteomes" id="UP001220395">
    <property type="component" value="Plasmid unnamed2"/>
</dbReference>
<gene>
    <name evidence="2" type="ORF">PQ455_20265</name>
</gene>
<accession>A0ABY7TT91</accession>
<dbReference type="RefSeq" id="WP_273692165.1">
    <property type="nucleotide sequence ID" value="NZ_CP117413.1"/>
</dbReference>